<feature type="region of interest" description="Disordered" evidence="1">
    <location>
        <begin position="66"/>
        <end position="105"/>
    </location>
</feature>
<evidence type="ECO:0000313" key="3">
    <source>
        <dbReference type="EMBL" id="KAF3842910.1"/>
    </source>
</evidence>
<feature type="chain" id="PRO_5029502029" evidence="2">
    <location>
        <begin position="28"/>
        <end position="152"/>
    </location>
</feature>
<dbReference type="AlphaFoldDB" id="A0A7J5Y0Q6"/>
<dbReference type="Proteomes" id="UP000518266">
    <property type="component" value="Unassembled WGS sequence"/>
</dbReference>
<evidence type="ECO:0000313" key="4">
    <source>
        <dbReference type="Proteomes" id="UP000518266"/>
    </source>
</evidence>
<dbReference type="EMBL" id="JAAKFY010000018">
    <property type="protein sequence ID" value="KAF3842910.1"/>
    <property type="molecule type" value="Genomic_DNA"/>
</dbReference>
<keyword evidence="4" id="KW-1185">Reference proteome</keyword>
<gene>
    <name evidence="3" type="ORF">F7725_001759</name>
</gene>
<organism evidence="3 4">
    <name type="scientific">Dissostichus mawsoni</name>
    <name type="common">Antarctic cod</name>
    <dbReference type="NCBI Taxonomy" id="36200"/>
    <lineage>
        <taxon>Eukaryota</taxon>
        <taxon>Metazoa</taxon>
        <taxon>Chordata</taxon>
        <taxon>Craniata</taxon>
        <taxon>Vertebrata</taxon>
        <taxon>Euteleostomi</taxon>
        <taxon>Actinopterygii</taxon>
        <taxon>Neopterygii</taxon>
        <taxon>Teleostei</taxon>
        <taxon>Neoteleostei</taxon>
        <taxon>Acanthomorphata</taxon>
        <taxon>Eupercaria</taxon>
        <taxon>Perciformes</taxon>
        <taxon>Notothenioidei</taxon>
        <taxon>Nototheniidae</taxon>
        <taxon>Dissostichus</taxon>
    </lineage>
</organism>
<sequence length="152" mass="16659">MWPRPCALSLRHYVALLIAAVLQGRQAGRQAKQLQRPGDADNNGEAHSPCLANGYCGGSCLVDYPSSPSQSHGRARRRPRSAGWMCVKQRRTPSTDEDGDSDDARVSSAAGQLILDVRAISPIHKTFPHKAKHIFLKNWTPLEQFMTTLVGA</sequence>
<protein>
    <submittedName>
        <fullName evidence="3">Uncharacterized protein</fullName>
    </submittedName>
</protein>
<evidence type="ECO:0000256" key="1">
    <source>
        <dbReference type="SAM" id="MobiDB-lite"/>
    </source>
</evidence>
<evidence type="ECO:0000256" key="2">
    <source>
        <dbReference type="SAM" id="SignalP"/>
    </source>
</evidence>
<accession>A0A7J5Y0Q6</accession>
<proteinExistence type="predicted"/>
<name>A0A7J5Y0Q6_DISMA</name>
<keyword evidence="2" id="KW-0732">Signal</keyword>
<reference evidence="3 4" key="1">
    <citation type="submission" date="2020-03" db="EMBL/GenBank/DDBJ databases">
        <title>Dissostichus mawsoni Genome sequencing and assembly.</title>
        <authorList>
            <person name="Park H."/>
        </authorList>
    </citation>
    <scope>NUCLEOTIDE SEQUENCE [LARGE SCALE GENOMIC DNA]</scope>
    <source>
        <strain evidence="3">DM0001</strain>
        <tissue evidence="3">Muscle</tissue>
    </source>
</reference>
<comment type="caution">
    <text evidence="3">The sequence shown here is derived from an EMBL/GenBank/DDBJ whole genome shotgun (WGS) entry which is preliminary data.</text>
</comment>
<feature type="signal peptide" evidence="2">
    <location>
        <begin position="1"/>
        <end position="27"/>
    </location>
</feature>